<evidence type="ECO:0000256" key="1">
    <source>
        <dbReference type="SAM" id="Phobius"/>
    </source>
</evidence>
<dbReference type="STRING" id="940190.MPTP_0409"/>
<name>F3Y8R2_MELPT</name>
<dbReference type="Proteomes" id="UP000008456">
    <property type="component" value="Chromosome"/>
</dbReference>
<dbReference type="AlphaFoldDB" id="F3Y8R2"/>
<reference evidence="2 3" key="1">
    <citation type="journal article" date="2011" name="J. Bacteriol.">
        <title>Complete genome sequence of Melissococcus plutonius ATCC 35311.</title>
        <authorList>
            <person name="Okumura K."/>
            <person name="Arai R."/>
            <person name="Okura M."/>
            <person name="Kirikae T."/>
            <person name="Takamatsu D."/>
            <person name="Osaki M."/>
            <person name="Miyoshi-Akiyama T."/>
        </authorList>
    </citation>
    <scope>NUCLEOTIDE SEQUENCE [LARGE SCALE GENOMIC DNA]</scope>
    <source>
        <strain evidence="3">ATCC 35311 / CIP 104052 / LMG 20360 / NCIMB 702443</strain>
    </source>
</reference>
<feature type="transmembrane region" description="Helical" evidence="1">
    <location>
        <begin position="125"/>
        <end position="148"/>
    </location>
</feature>
<keyword evidence="1" id="KW-0472">Membrane</keyword>
<feature type="transmembrane region" description="Helical" evidence="1">
    <location>
        <begin position="53"/>
        <end position="72"/>
    </location>
</feature>
<feature type="transmembrane region" description="Helical" evidence="1">
    <location>
        <begin position="20"/>
        <end position="47"/>
    </location>
</feature>
<keyword evidence="3" id="KW-1185">Reference proteome</keyword>
<dbReference type="RefSeq" id="WP_013773328.1">
    <property type="nucleotide sequence ID" value="NC_015516.1"/>
</dbReference>
<evidence type="ECO:0000313" key="2">
    <source>
        <dbReference type="EMBL" id="BAK20890.1"/>
    </source>
</evidence>
<gene>
    <name evidence="2" type="ordered locus">MPTP_0409</name>
</gene>
<reference key="2">
    <citation type="submission" date="2011-04" db="EMBL/GenBank/DDBJ databases">
        <title>Whole genome sequence of Melissococcus plutonius ATCC 35311.</title>
        <authorList>
            <person name="Okumura K."/>
            <person name="Arai R."/>
            <person name="Osaki M."/>
            <person name="Okura M."/>
            <person name="Kirikae T."/>
            <person name="Takamatsu D."/>
            <person name="Akiyama T."/>
        </authorList>
    </citation>
    <scope>NUCLEOTIDE SEQUENCE</scope>
    <source>
        <strain>ATCC 35311</strain>
    </source>
</reference>
<organism evidence="2 3">
    <name type="scientific">Melissococcus plutonius (strain ATCC 35311 / DSM 29964 / CIP 104052 / LMG 20360 / NCIMB 702443)</name>
    <dbReference type="NCBI Taxonomy" id="940190"/>
    <lineage>
        <taxon>Bacteria</taxon>
        <taxon>Bacillati</taxon>
        <taxon>Bacillota</taxon>
        <taxon>Bacilli</taxon>
        <taxon>Lactobacillales</taxon>
        <taxon>Enterococcaceae</taxon>
        <taxon>Melissococcus</taxon>
    </lineage>
</organism>
<feature type="transmembrane region" description="Helical" evidence="1">
    <location>
        <begin position="169"/>
        <end position="188"/>
    </location>
</feature>
<dbReference type="HOGENOM" id="CLU_107954_0_0_9"/>
<proteinExistence type="predicted"/>
<dbReference type="OrthoDB" id="2182688at2"/>
<dbReference type="EMBL" id="AP012200">
    <property type="protein sequence ID" value="BAK20890.1"/>
    <property type="molecule type" value="Genomic_DNA"/>
</dbReference>
<protein>
    <recommendedName>
        <fullName evidence="4">DUF624 domain-containing protein</fullName>
    </recommendedName>
</protein>
<feature type="transmembrane region" description="Helical" evidence="1">
    <location>
        <begin position="93"/>
        <end position="113"/>
    </location>
</feature>
<keyword evidence="1" id="KW-0812">Transmembrane</keyword>
<feature type="transmembrane region" description="Helical" evidence="1">
    <location>
        <begin position="194"/>
        <end position="212"/>
    </location>
</feature>
<sequence length="227" mass="26826">MLSKQTFENNIYMKLFRWLYILLMGNLCLLGVNLPFFVAAICLAIDIRNLPLFIFSLFFIGPGFITLFALLDRFKEEKEIEPVLVFVKEFHQFWLRGIIYWFIGWFGTILAVTDGLFFTQWSVGYWMIPFFILLTGMCLASSINCWYFQVRNPKAKKRDILRIAIYYTLRKWYISALNVLLFLLIFIVMLLKPAIGFMITPILFMGLIYLNVKKQANLKNKDKNKKT</sequence>
<dbReference type="KEGG" id="mps:MPTP_0409"/>
<evidence type="ECO:0000313" key="3">
    <source>
        <dbReference type="Proteomes" id="UP000008456"/>
    </source>
</evidence>
<evidence type="ECO:0008006" key="4">
    <source>
        <dbReference type="Google" id="ProtNLM"/>
    </source>
</evidence>
<accession>F3Y8R2</accession>
<keyword evidence="1" id="KW-1133">Transmembrane helix</keyword>